<dbReference type="RefSeq" id="WP_145184776.1">
    <property type="nucleotide sequence ID" value="NZ_CP036290.1"/>
</dbReference>
<name>A0A518CXS4_9BACT</name>
<evidence type="ECO:0000313" key="1">
    <source>
        <dbReference type="EMBL" id="QDU84018.1"/>
    </source>
</evidence>
<dbReference type="SUPFAM" id="SSF160537">
    <property type="entry name" value="SpoVG-like"/>
    <property type="match status" value="1"/>
</dbReference>
<keyword evidence="2" id="KW-1185">Reference proteome</keyword>
<evidence type="ECO:0008006" key="3">
    <source>
        <dbReference type="Google" id="ProtNLM"/>
    </source>
</evidence>
<accession>A0A518CXS4</accession>
<gene>
    <name evidence="1" type="ORF">Pla163_11190</name>
</gene>
<proteinExistence type="predicted"/>
<organism evidence="1 2">
    <name type="scientific">Rohdeia mirabilis</name>
    <dbReference type="NCBI Taxonomy" id="2528008"/>
    <lineage>
        <taxon>Bacteria</taxon>
        <taxon>Pseudomonadati</taxon>
        <taxon>Planctomycetota</taxon>
        <taxon>Planctomycetia</taxon>
        <taxon>Planctomycetia incertae sedis</taxon>
        <taxon>Rohdeia</taxon>
    </lineage>
</organism>
<dbReference type="Proteomes" id="UP000319342">
    <property type="component" value="Chromosome"/>
</dbReference>
<dbReference type="Gene3D" id="3.30.1120.40">
    <property type="entry name" value="Stage V sporulation protein G"/>
    <property type="match status" value="1"/>
</dbReference>
<dbReference type="EMBL" id="CP036290">
    <property type="protein sequence ID" value="QDU84018.1"/>
    <property type="molecule type" value="Genomic_DNA"/>
</dbReference>
<sequence length="96" mass="10404">MTAPLVTDVRITAALRQDQDRGLLAYVSCTVAGVLRIDGLTVRRTRSGDTRLSLPARRDRRGLEHPYFEPLDAATERALEEAVLAALLGAGEGENS</sequence>
<reference evidence="1 2" key="1">
    <citation type="submission" date="2019-02" db="EMBL/GenBank/DDBJ databases">
        <title>Deep-cultivation of Planctomycetes and their phenomic and genomic characterization uncovers novel biology.</title>
        <authorList>
            <person name="Wiegand S."/>
            <person name="Jogler M."/>
            <person name="Boedeker C."/>
            <person name="Pinto D."/>
            <person name="Vollmers J."/>
            <person name="Rivas-Marin E."/>
            <person name="Kohn T."/>
            <person name="Peeters S.H."/>
            <person name="Heuer A."/>
            <person name="Rast P."/>
            <person name="Oberbeckmann S."/>
            <person name="Bunk B."/>
            <person name="Jeske O."/>
            <person name="Meyerdierks A."/>
            <person name="Storesund J.E."/>
            <person name="Kallscheuer N."/>
            <person name="Luecker S."/>
            <person name="Lage O.M."/>
            <person name="Pohl T."/>
            <person name="Merkel B.J."/>
            <person name="Hornburger P."/>
            <person name="Mueller R.-W."/>
            <person name="Bruemmer F."/>
            <person name="Labrenz M."/>
            <person name="Spormann A.M."/>
            <person name="Op den Camp H."/>
            <person name="Overmann J."/>
            <person name="Amann R."/>
            <person name="Jetten M.S.M."/>
            <person name="Mascher T."/>
            <person name="Medema M.H."/>
            <person name="Devos D.P."/>
            <person name="Kaster A.-K."/>
            <person name="Ovreas L."/>
            <person name="Rohde M."/>
            <person name="Galperin M.Y."/>
            <person name="Jogler C."/>
        </authorList>
    </citation>
    <scope>NUCLEOTIDE SEQUENCE [LARGE SCALE GENOMIC DNA]</scope>
    <source>
        <strain evidence="1 2">Pla163</strain>
    </source>
</reference>
<dbReference type="AlphaFoldDB" id="A0A518CXS4"/>
<evidence type="ECO:0000313" key="2">
    <source>
        <dbReference type="Proteomes" id="UP000319342"/>
    </source>
</evidence>
<dbReference type="InterPro" id="IPR036751">
    <property type="entry name" value="SpoVG_sf"/>
</dbReference>
<protein>
    <recommendedName>
        <fullName evidence="3">Septation protein SpoVG</fullName>
    </recommendedName>
</protein>
<dbReference type="GO" id="GO:0030435">
    <property type="term" value="P:sporulation resulting in formation of a cellular spore"/>
    <property type="evidence" value="ECO:0007669"/>
    <property type="project" value="InterPro"/>
</dbReference>